<gene>
    <name evidence="2" type="ORF">NU887_07180</name>
</gene>
<feature type="domain" description="DinB-like" evidence="1">
    <location>
        <begin position="40"/>
        <end position="166"/>
    </location>
</feature>
<dbReference type="SUPFAM" id="SSF109854">
    <property type="entry name" value="DinB/YfiT-like putative metalloenzymes"/>
    <property type="match status" value="1"/>
</dbReference>
<dbReference type="Pfam" id="PF12867">
    <property type="entry name" value="DinB_2"/>
    <property type="match status" value="1"/>
</dbReference>
<evidence type="ECO:0000313" key="3">
    <source>
        <dbReference type="Proteomes" id="UP001142175"/>
    </source>
</evidence>
<dbReference type="EMBL" id="JANSUY010000003">
    <property type="protein sequence ID" value="MCR9014816.1"/>
    <property type="molecule type" value="Genomic_DNA"/>
</dbReference>
<comment type="caution">
    <text evidence="2">The sequence shown here is derived from an EMBL/GenBank/DDBJ whole genome shotgun (WGS) entry which is preliminary data.</text>
</comment>
<dbReference type="RefSeq" id="WP_258422694.1">
    <property type="nucleotide sequence ID" value="NZ_JANSUY010000003.1"/>
</dbReference>
<dbReference type="InterPro" id="IPR024775">
    <property type="entry name" value="DinB-like"/>
</dbReference>
<dbReference type="InterPro" id="IPR034660">
    <property type="entry name" value="DinB/YfiT-like"/>
</dbReference>
<accession>A0A9X2P311</accession>
<proteinExistence type="predicted"/>
<name>A0A9X2P311_9BACT</name>
<keyword evidence="3" id="KW-1185">Reference proteome</keyword>
<reference evidence="2" key="1">
    <citation type="submission" date="2022-08" db="EMBL/GenBank/DDBJ databases">
        <authorList>
            <person name="Zhang D."/>
        </authorList>
    </citation>
    <scope>NUCLEOTIDE SEQUENCE</scope>
    <source>
        <strain evidence="2">XJ19-11</strain>
    </source>
</reference>
<dbReference type="Proteomes" id="UP001142175">
    <property type="component" value="Unassembled WGS sequence"/>
</dbReference>
<sequence length="172" mass="19546">MNELLVPREGEYQSYYTGYVSWVKGKDIPVLLLEQVTEIRNFYQEMGEEKSLLAYEPGKWTAKEVLGHIIDTDRIMAFRALCFARGEKASLPGFDQDQYVATADFNLIPLSALLEDFELSRKALVSLLNYLPESSYSNIGNANGFQVSVRALFHIIAGHAQHHLNVLRQKYA</sequence>
<protein>
    <submittedName>
        <fullName evidence="2">DinB family protein</fullName>
    </submittedName>
</protein>
<dbReference type="Gene3D" id="1.20.120.450">
    <property type="entry name" value="dinb family like domain"/>
    <property type="match status" value="1"/>
</dbReference>
<organism evidence="2 3">
    <name type="scientific">Aquiflexum gelatinilyticum</name>
    <dbReference type="NCBI Taxonomy" id="2961943"/>
    <lineage>
        <taxon>Bacteria</taxon>
        <taxon>Pseudomonadati</taxon>
        <taxon>Bacteroidota</taxon>
        <taxon>Cytophagia</taxon>
        <taxon>Cytophagales</taxon>
        <taxon>Cyclobacteriaceae</taxon>
        <taxon>Aquiflexum</taxon>
    </lineage>
</organism>
<evidence type="ECO:0000313" key="2">
    <source>
        <dbReference type="EMBL" id="MCR9014816.1"/>
    </source>
</evidence>
<evidence type="ECO:0000259" key="1">
    <source>
        <dbReference type="Pfam" id="PF12867"/>
    </source>
</evidence>
<dbReference type="AlphaFoldDB" id="A0A9X2P311"/>